<dbReference type="EMBL" id="JAAAPU010000058">
    <property type="protein sequence ID" value="KAF4204496.1"/>
    <property type="molecule type" value="Genomic_DNA"/>
</dbReference>
<organism evidence="1 3">
    <name type="scientific">Aspergillus lentulus</name>
    <dbReference type="NCBI Taxonomy" id="293939"/>
    <lineage>
        <taxon>Eukaryota</taxon>
        <taxon>Fungi</taxon>
        <taxon>Dikarya</taxon>
        <taxon>Ascomycota</taxon>
        <taxon>Pezizomycotina</taxon>
        <taxon>Eurotiomycetes</taxon>
        <taxon>Eurotiomycetidae</taxon>
        <taxon>Eurotiales</taxon>
        <taxon>Aspergillaceae</taxon>
        <taxon>Aspergillus</taxon>
        <taxon>Aspergillus subgen. Fumigati</taxon>
    </lineage>
</organism>
<dbReference type="Proteomes" id="UP000649114">
    <property type="component" value="Unassembled WGS sequence"/>
</dbReference>
<evidence type="ECO:0000313" key="1">
    <source>
        <dbReference type="EMBL" id="GAQ07074.1"/>
    </source>
</evidence>
<evidence type="ECO:0000313" key="3">
    <source>
        <dbReference type="Proteomes" id="UP000051487"/>
    </source>
</evidence>
<reference evidence="1 3" key="1">
    <citation type="submission" date="2015-11" db="EMBL/GenBank/DDBJ databases">
        <title>Aspergillus lentulus strain IFM 54703T.</title>
        <authorList>
            <person name="Kusuya Y."/>
            <person name="Sakai K."/>
            <person name="Kamei K."/>
            <person name="Takahashi H."/>
            <person name="Yaguchi T."/>
        </authorList>
    </citation>
    <scope>NUCLEOTIDE SEQUENCE [LARGE SCALE GENOMIC DNA]</scope>
    <source>
        <strain evidence="1 3">IFM 54703</strain>
    </source>
</reference>
<name>A0AAN4PI82_ASPLE</name>
<sequence length="779" mass="89543">MSLGRHAYRHALHPSSTHLIDHVWISEELLASTFRRFATSQRRYESRVPGPLEARRRLAKRRNTALAGIAGSGPLEDIACLFGRNGREHMKWTDREERNVHPEAHGKNLLLSQSMGRMDRGISNYTKDSPPFPLSPPEPPLPFYSENIAPMEFDTLDGIRGFPDASHKISREQALEEFLKSRPSVTAIGIFVRQLNFDLQREPTCSRLILRHLLPRSANDESAMKKIVEFLDDPYLNTRGAGNYLCALKHTLSTAAIFRKQPVFDAVIRSLELGLLHPSELQDIIKTIPNFKLKRSHEYTARNSRFLVRFHREMWDAIGRCDIYRHKDLSKDIVDAWLSILCERKTYEDFILAKDMILATRDPSSADCRWVPTLIACWLKVSAESRHRSNRHFIGELLGYFHPTATSEIIIRTTEYMVSTKMGYLLEWQRRLSELDNITNIVSSQIWADIRTQHTAEPLGSPQETNSTLSLRHQIILRIWMLRALSKYLPQGPLWRRDQRVTDSPITDLCTIYESTLDKGGYEDLLSSLMQEIHTLGIPSNGLLMSVVELKAAKRRTTRAQRRTLAKLETTKVSFAEMFSDIHAYNASNTHFFSVYEKMARQIDVTDPSFVNHAIEIARDGDVQRIWTLIRLFRCHTPLKIAISSLWPRVPDPSEKALVRYYPEPRTALCPDPHLAVEMLHLFAVSLACSRNISPRRAYSLVHWLYDFLMKHNAHVKPSLVRAMYHAGVLRFRRAGLNVAPTQYAYILDRVKEIETPEMVQALMEPPRVGESGKRSDSI</sequence>
<evidence type="ECO:0000313" key="2">
    <source>
        <dbReference type="EMBL" id="KAF4204496.1"/>
    </source>
</evidence>
<dbReference type="AlphaFoldDB" id="A0AAN4PI82"/>
<gene>
    <name evidence="1" type="ORF">ALT_4395</name>
    <name evidence="2" type="ORF">CNMCM8927_007329</name>
</gene>
<comment type="caution">
    <text evidence="1">The sequence shown here is derived from an EMBL/GenBank/DDBJ whole genome shotgun (WGS) entry which is preliminary data.</text>
</comment>
<accession>A0AAN4PI82</accession>
<reference evidence="2" key="2">
    <citation type="journal article" date="2020" name="bioRxiv">
        <title>Genomic and phenotypic heterogeneity of clinical isolates of the human pathogens Aspergillus fumigatus, Aspergillus lentulus and Aspergillus fumigatiaffinis.</title>
        <authorList>
            <person name="dos Santos R.A.C."/>
            <person name="Steenwyk J.L."/>
            <person name="Rivero-Menendez O."/>
            <person name="Mead M.E."/>
            <person name="Silva L.P."/>
            <person name="Bastos R.W."/>
            <person name="Alastruey-Izquierdo A."/>
            <person name="Goldman G.H."/>
            <person name="Rokas A."/>
        </authorList>
    </citation>
    <scope>NUCLEOTIDE SEQUENCE</scope>
    <source>
        <strain evidence="2">CNM-CM8927</strain>
    </source>
</reference>
<protein>
    <submittedName>
        <fullName evidence="1">Uncharacterized protein</fullName>
    </submittedName>
</protein>
<reference evidence="2" key="3">
    <citation type="submission" date="2020-04" db="EMBL/GenBank/DDBJ databases">
        <authorList>
            <person name="Santos R.A.C."/>
            <person name="Steenwyk J.L."/>
            <person name="Rivero-Menendez O."/>
            <person name="Mead M.E."/>
            <person name="Silva L.P."/>
            <person name="Bastos R.W."/>
            <person name="Alastruey-Izquierdo A."/>
            <person name="Goldman G.H."/>
            <person name="Rokas A."/>
        </authorList>
    </citation>
    <scope>NUCLEOTIDE SEQUENCE</scope>
    <source>
        <strain evidence="2">CNM-CM8927</strain>
    </source>
</reference>
<proteinExistence type="predicted"/>
<dbReference type="EMBL" id="BCLY01000008">
    <property type="protein sequence ID" value="GAQ07074.1"/>
    <property type="molecule type" value="Genomic_DNA"/>
</dbReference>
<dbReference type="Proteomes" id="UP000051487">
    <property type="component" value="Unassembled WGS sequence"/>
</dbReference>